<dbReference type="PROSITE" id="PS00518">
    <property type="entry name" value="ZF_RING_1"/>
    <property type="match status" value="1"/>
</dbReference>
<dbReference type="Gene3D" id="3.30.160.60">
    <property type="entry name" value="Classic Zinc Finger"/>
    <property type="match status" value="1"/>
</dbReference>
<dbReference type="STRING" id="37653.A0A0L8HUZ9"/>
<dbReference type="InterPro" id="IPR050617">
    <property type="entry name" value="E3_ligase_FN3/SPRY"/>
</dbReference>
<dbReference type="InterPro" id="IPR017907">
    <property type="entry name" value="Znf_RING_CS"/>
</dbReference>
<evidence type="ECO:0000256" key="2">
    <source>
        <dbReference type="ARBA" id="ARBA00022490"/>
    </source>
</evidence>
<dbReference type="InterPro" id="IPR003649">
    <property type="entry name" value="Bbox_C"/>
</dbReference>
<dbReference type="PROSITE" id="PS50119">
    <property type="entry name" value="ZF_BBOX"/>
    <property type="match status" value="1"/>
</dbReference>
<feature type="domain" description="Fibronectin type-III" evidence="9">
    <location>
        <begin position="439"/>
        <end position="532"/>
    </location>
</feature>
<dbReference type="FunFam" id="2.60.40.10:FF:000178">
    <property type="entry name" value="E3 ubiquitin-protein ligase TRIM9 isoform X1"/>
    <property type="match status" value="1"/>
</dbReference>
<gene>
    <name evidence="11" type="ORF">OCBIM_22005302mg</name>
</gene>
<dbReference type="CDD" id="cd00063">
    <property type="entry name" value="FN3"/>
    <property type="match status" value="1"/>
</dbReference>
<keyword evidence="2" id="KW-0963">Cytoplasm</keyword>
<evidence type="ECO:0000256" key="6">
    <source>
        <dbReference type="ARBA" id="ARBA00023054"/>
    </source>
</evidence>
<dbReference type="SUPFAM" id="SSF57850">
    <property type="entry name" value="RING/U-box"/>
    <property type="match status" value="1"/>
</dbReference>
<dbReference type="OMA" id="RERCHPF"/>
<keyword evidence="6" id="KW-0175">Coiled coil</keyword>
<dbReference type="PANTHER" id="PTHR24099">
    <property type="entry name" value="E3 UBIQUITIN-PROTEIN LIGASE TRIM36-RELATED"/>
    <property type="match status" value="1"/>
</dbReference>
<evidence type="ECO:0000256" key="4">
    <source>
        <dbReference type="ARBA" id="ARBA00022771"/>
    </source>
</evidence>
<dbReference type="InterPro" id="IPR000315">
    <property type="entry name" value="Znf_B-box"/>
</dbReference>
<evidence type="ECO:0000313" key="11">
    <source>
        <dbReference type="EMBL" id="KOF93048.1"/>
    </source>
</evidence>
<feature type="domain" description="B box-type" evidence="8">
    <location>
        <begin position="226"/>
        <end position="268"/>
    </location>
</feature>
<evidence type="ECO:0000256" key="3">
    <source>
        <dbReference type="ARBA" id="ARBA00022723"/>
    </source>
</evidence>
<evidence type="ECO:0008006" key="12">
    <source>
        <dbReference type="Google" id="ProtNLM"/>
    </source>
</evidence>
<dbReference type="SMART" id="SM00336">
    <property type="entry name" value="BBOX"/>
    <property type="match status" value="2"/>
</dbReference>
<dbReference type="Gene3D" id="4.10.830.40">
    <property type="match status" value="1"/>
</dbReference>
<dbReference type="CDD" id="cd16576">
    <property type="entry name" value="RING-HC_TRIM9-like_C-I"/>
    <property type="match status" value="1"/>
</dbReference>
<keyword evidence="5" id="KW-0862">Zinc</keyword>
<dbReference type="CDD" id="cd19764">
    <property type="entry name" value="Bbox2_TRIM9-like"/>
    <property type="match status" value="1"/>
</dbReference>
<dbReference type="InterPro" id="IPR013783">
    <property type="entry name" value="Ig-like_fold"/>
</dbReference>
<dbReference type="SMART" id="SM00060">
    <property type="entry name" value="FN3"/>
    <property type="match status" value="1"/>
</dbReference>
<dbReference type="Gene3D" id="2.60.40.10">
    <property type="entry name" value="Immunoglobulins"/>
    <property type="match status" value="1"/>
</dbReference>
<dbReference type="SUPFAM" id="SSF49265">
    <property type="entry name" value="Fibronectin type III"/>
    <property type="match status" value="1"/>
</dbReference>
<reference evidence="11" key="1">
    <citation type="submission" date="2015-07" db="EMBL/GenBank/DDBJ databases">
        <title>MeaNS - Measles Nucleotide Surveillance Program.</title>
        <authorList>
            <person name="Tran T."/>
            <person name="Druce J."/>
        </authorList>
    </citation>
    <scope>NUCLEOTIDE SEQUENCE</scope>
    <source>
        <strain evidence="11">UCB-OBI-ISO-001</strain>
        <tissue evidence="11">Gonad</tissue>
    </source>
</reference>
<evidence type="ECO:0000259" key="10">
    <source>
        <dbReference type="PROSITE" id="PS51262"/>
    </source>
</evidence>
<evidence type="ECO:0000256" key="5">
    <source>
        <dbReference type="ARBA" id="ARBA00022833"/>
    </source>
</evidence>
<dbReference type="Pfam" id="PF00041">
    <property type="entry name" value="fn3"/>
    <property type="match status" value="1"/>
</dbReference>
<evidence type="ECO:0000256" key="1">
    <source>
        <dbReference type="ARBA" id="ARBA00004496"/>
    </source>
</evidence>
<proteinExistence type="predicted"/>
<evidence type="ECO:0000259" key="9">
    <source>
        <dbReference type="PROSITE" id="PS50853"/>
    </source>
</evidence>
<accession>A0A0L8HUZ9</accession>
<evidence type="ECO:0000259" key="8">
    <source>
        <dbReference type="PROSITE" id="PS50119"/>
    </source>
</evidence>
<organism evidence="11">
    <name type="scientific">Octopus bimaculoides</name>
    <name type="common">California two-spotted octopus</name>
    <dbReference type="NCBI Taxonomy" id="37653"/>
    <lineage>
        <taxon>Eukaryota</taxon>
        <taxon>Metazoa</taxon>
        <taxon>Spiralia</taxon>
        <taxon>Lophotrochozoa</taxon>
        <taxon>Mollusca</taxon>
        <taxon>Cephalopoda</taxon>
        <taxon>Coleoidea</taxon>
        <taxon>Octopodiformes</taxon>
        <taxon>Octopoda</taxon>
        <taxon>Incirrata</taxon>
        <taxon>Octopodidae</taxon>
        <taxon>Octopus</taxon>
    </lineage>
</organism>
<dbReference type="Pfam" id="PF00643">
    <property type="entry name" value="zf-B_box"/>
    <property type="match status" value="1"/>
</dbReference>
<protein>
    <recommendedName>
        <fullName evidence="12">RING-type E3 ubiquitin transferase</fullName>
    </recommendedName>
</protein>
<dbReference type="GO" id="GO:0005737">
    <property type="term" value="C:cytoplasm"/>
    <property type="evidence" value="ECO:0007669"/>
    <property type="project" value="UniProtKB-SubCell"/>
</dbReference>
<dbReference type="InterPro" id="IPR003961">
    <property type="entry name" value="FN3_dom"/>
</dbReference>
<dbReference type="InterPro" id="IPR036116">
    <property type="entry name" value="FN3_sf"/>
</dbReference>
<dbReference type="AlphaFoldDB" id="A0A0L8HUZ9"/>
<dbReference type="InterPro" id="IPR013083">
    <property type="entry name" value="Znf_RING/FYVE/PHD"/>
</dbReference>
<dbReference type="InterPro" id="IPR017903">
    <property type="entry name" value="COS_domain"/>
</dbReference>
<feature type="domain" description="COS" evidence="10">
    <location>
        <begin position="376"/>
        <end position="435"/>
    </location>
</feature>
<dbReference type="Gene3D" id="3.30.40.10">
    <property type="entry name" value="Zinc/RING finger domain, C3HC4 (zinc finger)"/>
    <property type="match status" value="1"/>
</dbReference>
<evidence type="ECO:0000256" key="7">
    <source>
        <dbReference type="PROSITE-ProRule" id="PRU00024"/>
    </source>
</evidence>
<dbReference type="PROSITE" id="PS51262">
    <property type="entry name" value="COS"/>
    <property type="match status" value="1"/>
</dbReference>
<dbReference type="GO" id="GO:0007411">
    <property type="term" value="P:axon guidance"/>
    <property type="evidence" value="ECO:0007669"/>
    <property type="project" value="TreeGrafter"/>
</dbReference>
<dbReference type="SMART" id="SM00502">
    <property type="entry name" value="BBC"/>
    <property type="match status" value="1"/>
</dbReference>
<dbReference type="SMART" id="SM00184">
    <property type="entry name" value="RING"/>
    <property type="match status" value="1"/>
</dbReference>
<sequence>MEEELKCPVCSRYFCNPVLLPCFHSLCMVCAVQIQELLPPFGQQSGGNCGNSNSNSTVGVLDEAGAVSVGSEQDLPDIDKLSIVSETDSGVICNSRPNSYIGSLGFGNIFSQASSGTLFSIRCPVCKKIIYLDEHGVQALPKSSILESIIEKFGCGSEEQSTEDSDLIKCQLCEQDSNDASCMCEQCEVFYCDSCRERCHPFRGPLAKHKLVSPCQGQMLLKKNKTKESKCQEHVDEQLSMFCQLCKVPVCYVCAQEGRHINHDVQALGVMCKTQKNELSQNLQSLSEKAKSGTIFIQRLKSMTDRVECNCTEFQKNVIEKCDELIESIRARRQYLLDTLNNEKEMKILTLKEQVSHCTSLLQRTTGLLQFGIEVLKESDAFSFLQISNALINRVSTADENFNREIELTARVSPKFELGFDNEHILQSIENMDFYEMKAPGQPVIIPEDCSAENNSVTIAWQPHPSGIVETFTLELDDGNSGDFRVVYVGRETMCTVDGLHFNSIYNARVKAHNNVGESNFSEMVSLQTAEGFAVPFACLNVASNQWHRFV</sequence>
<dbReference type="PROSITE" id="PS50853">
    <property type="entry name" value="FN3"/>
    <property type="match status" value="1"/>
</dbReference>
<dbReference type="CDD" id="cd19803">
    <property type="entry name" value="Bbox1_TRIM9-like_C-I"/>
    <property type="match status" value="1"/>
</dbReference>
<dbReference type="SUPFAM" id="SSF57845">
    <property type="entry name" value="B-box zinc-binding domain"/>
    <property type="match status" value="1"/>
</dbReference>
<comment type="subcellular location">
    <subcellularLocation>
        <location evidence="1">Cytoplasm</location>
    </subcellularLocation>
</comment>
<keyword evidence="4 7" id="KW-0863">Zinc-finger</keyword>
<dbReference type="InterPro" id="IPR001841">
    <property type="entry name" value="Znf_RING"/>
</dbReference>
<dbReference type="EMBL" id="KQ417239">
    <property type="protein sequence ID" value="KOF93048.1"/>
    <property type="molecule type" value="Genomic_DNA"/>
</dbReference>
<name>A0A0L8HUZ9_OCTBM</name>
<keyword evidence="3" id="KW-0479">Metal-binding</keyword>
<dbReference type="PANTHER" id="PTHR24099:SF15">
    <property type="entry name" value="E3 UBIQUITIN-PROTEIN LIGASE TRIM9"/>
    <property type="match status" value="1"/>
</dbReference>
<dbReference type="OrthoDB" id="295536at2759"/>
<dbReference type="GO" id="GO:0043005">
    <property type="term" value="C:neuron projection"/>
    <property type="evidence" value="ECO:0007669"/>
    <property type="project" value="TreeGrafter"/>
</dbReference>
<dbReference type="GO" id="GO:0008270">
    <property type="term" value="F:zinc ion binding"/>
    <property type="evidence" value="ECO:0007669"/>
    <property type="project" value="UniProtKB-KW"/>
</dbReference>
<dbReference type="KEGG" id="obi:106868414"/>